<evidence type="ECO:0000259" key="1">
    <source>
        <dbReference type="Pfam" id="PF00534"/>
    </source>
</evidence>
<gene>
    <name evidence="4" type="ORF">CLCOS_00780</name>
    <name evidence="3" type="ORF">WX73_00630</name>
</gene>
<dbReference type="InterPro" id="IPR015393">
    <property type="entry name" value="DUF1972"/>
</dbReference>
<evidence type="ECO:0000313" key="6">
    <source>
        <dbReference type="Proteomes" id="UP000093694"/>
    </source>
</evidence>
<dbReference type="Pfam" id="PF00534">
    <property type="entry name" value="Glycos_transf_1"/>
    <property type="match status" value="1"/>
</dbReference>
<dbReference type="SUPFAM" id="SSF53756">
    <property type="entry name" value="UDP-Glycosyltransferase/glycogen phosphorylase"/>
    <property type="match status" value="1"/>
</dbReference>
<sequence length="384" mass="44697">MKNIFIIGSKGIPARYGGFETFVDKLTFHKKNVDIKYHVACLAEDEKEFEYNNARCFNVKVKNIGSARAVLYDIKALKMAEKYIKKNNLKEAIIYILACRIGPFLAFYKKKLEKQGIKVYVNPDGHEWKRSKWNKAVKAYWKYSERLMVRHADFLVCDSLGIEEYVKEEYKEYNPNTTFIAYGADIKKSTLSDGDPKLLNWFYKNGIKSKQYYLIVGRFVPENNYEVMIREIMASKTDKDLVIITNVEKNKFYDELLLKTHFDKDKRIKFVGTVYDQELIKKIRENAYAYIHGHEVGGTNPSLLEALASTQLNLLVDVNFNREVGRDGAIYFKKSRGDLSTLIKEIDKLDISNINKLSENAKNRIISSYSWNKIVNDYEELFGI</sequence>
<dbReference type="Proteomes" id="UP000093694">
    <property type="component" value="Unassembled WGS sequence"/>
</dbReference>
<organism evidence="3 5">
    <name type="scientific">Clostridium coskatii</name>
    <dbReference type="NCBI Taxonomy" id="1705578"/>
    <lineage>
        <taxon>Bacteria</taxon>
        <taxon>Bacillati</taxon>
        <taxon>Bacillota</taxon>
        <taxon>Clostridia</taxon>
        <taxon>Eubacteriales</taxon>
        <taxon>Clostridiaceae</taxon>
        <taxon>Clostridium</taxon>
    </lineage>
</organism>
<dbReference type="GO" id="GO:0016757">
    <property type="term" value="F:glycosyltransferase activity"/>
    <property type="evidence" value="ECO:0007669"/>
    <property type="project" value="InterPro"/>
</dbReference>
<dbReference type="PANTHER" id="PTHR46401:SF8">
    <property type="entry name" value="BLL6006 PROTEIN"/>
    <property type="match status" value="1"/>
</dbReference>
<dbReference type="Pfam" id="PF09314">
    <property type="entry name" value="DUF1972"/>
    <property type="match status" value="1"/>
</dbReference>
<comment type="caution">
    <text evidence="3">The sequence shown here is derived from an EMBL/GenBank/DDBJ whole genome shotgun (WGS) entry which is preliminary data.</text>
</comment>
<dbReference type="NCBIfam" id="NF046071">
    <property type="entry name" value="B1-4RhmsylTfaseCps2T"/>
    <property type="match status" value="1"/>
</dbReference>
<dbReference type="RefSeq" id="WP_063601375.1">
    <property type="nucleotide sequence ID" value="NZ_LITQ01000017.1"/>
</dbReference>
<feature type="domain" description="DUF1972" evidence="2">
    <location>
        <begin position="1"/>
        <end position="185"/>
    </location>
</feature>
<protein>
    <submittedName>
        <fullName evidence="3">Glycosyl transferases group 1</fullName>
    </submittedName>
</protein>
<evidence type="ECO:0000313" key="3">
    <source>
        <dbReference type="EMBL" id="OAA92746.1"/>
    </source>
</evidence>
<feature type="domain" description="Glycosyl transferase family 1" evidence="1">
    <location>
        <begin position="204"/>
        <end position="363"/>
    </location>
</feature>
<evidence type="ECO:0000313" key="5">
    <source>
        <dbReference type="Proteomes" id="UP000077384"/>
    </source>
</evidence>
<keyword evidence="3" id="KW-0808">Transferase</keyword>
<accession>A0A162LF99</accession>
<evidence type="ECO:0000259" key="2">
    <source>
        <dbReference type="Pfam" id="PF09314"/>
    </source>
</evidence>
<dbReference type="EMBL" id="LROR01000017">
    <property type="protein sequence ID" value="OBR97721.1"/>
    <property type="molecule type" value="Genomic_DNA"/>
</dbReference>
<dbReference type="AlphaFoldDB" id="A0A162LF99"/>
<keyword evidence="6" id="KW-1185">Reference proteome</keyword>
<dbReference type="Gene3D" id="3.40.50.2000">
    <property type="entry name" value="Glycogen Phosphorylase B"/>
    <property type="match status" value="2"/>
</dbReference>
<reference evidence="3 5" key="1">
    <citation type="journal article" date="2015" name="Biotechnol. Bioeng.">
        <title>Genome sequence and phenotypic characterization of Caulobacter segnis.</title>
        <authorList>
            <person name="Patel S."/>
            <person name="Fletcher B."/>
            <person name="Scott D.C."/>
            <person name="Ely B."/>
        </authorList>
    </citation>
    <scope>NUCLEOTIDE SEQUENCE [LARGE SCALE GENOMIC DNA]</scope>
    <source>
        <strain evidence="3 5">PS02</strain>
    </source>
</reference>
<evidence type="ECO:0000313" key="4">
    <source>
        <dbReference type="EMBL" id="OBR97721.1"/>
    </source>
</evidence>
<dbReference type="PATRIC" id="fig|1705578.3.peg.1013"/>
<dbReference type="PANTHER" id="PTHR46401">
    <property type="entry name" value="GLYCOSYLTRANSFERASE WBBK-RELATED"/>
    <property type="match status" value="1"/>
</dbReference>
<name>A0A162LF99_9CLOT</name>
<proteinExistence type="predicted"/>
<dbReference type="EMBL" id="LITQ01000017">
    <property type="protein sequence ID" value="OAA92746.1"/>
    <property type="molecule type" value="Genomic_DNA"/>
</dbReference>
<reference evidence="4 6" key="2">
    <citation type="journal article" date="2016" name="Front. Microbiol.">
        <title>Industrial Acetogenic Biocatalysts: A Comparative Metabolic and Genomic Analysis.</title>
        <authorList>
            <person name="Bengelsdorf F."/>
            <person name="Poehlein A."/>
            <person name="Sonja S."/>
            <person name="Erz C."/>
            <person name="Hummel T."/>
            <person name="Hoffmeister S."/>
            <person name="Daniel R."/>
            <person name="Durre P."/>
        </authorList>
    </citation>
    <scope>NUCLEOTIDE SEQUENCE [LARGE SCALE GENOMIC DNA]</scope>
    <source>
        <strain evidence="4 6">PTA-10522</strain>
    </source>
</reference>
<dbReference type="Proteomes" id="UP000077384">
    <property type="component" value="Unassembled WGS sequence"/>
</dbReference>
<dbReference type="InterPro" id="IPR001296">
    <property type="entry name" value="Glyco_trans_1"/>
</dbReference>